<evidence type="ECO:0000256" key="1">
    <source>
        <dbReference type="SAM" id="MobiDB-lite"/>
    </source>
</evidence>
<comment type="caution">
    <text evidence="4">The sequence shown here is derived from an EMBL/GenBank/DDBJ whole genome shotgun (WGS) entry which is preliminary data.</text>
</comment>
<organism evidence="4 5">
    <name type="scientific">Roseburia amylophila</name>
    <dbReference type="NCBI Taxonomy" id="2981794"/>
    <lineage>
        <taxon>Bacteria</taxon>
        <taxon>Bacillati</taxon>
        <taxon>Bacillota</taxon>
        <taxon>Clostridia</taxon>
        <taxon>Lachnospirales</taxon>
        <taxon>Lachnospiraceae</taxon>
        <taxon>Roseburia</taxon>
    </lineage>
</organism>
<dbReference type="Gene3D" id="3.20.20.370">
    <property type="entry name" value="Glycoside hydrolase/deacetylase"/>
    <property type="match status" value="1"/>
</dbReference>
<evidence type="ECO:0000259" key="3">
    <source>
        <dbReference type="PROSITE" id="PS51677"/>
    </source>
</evidence>
<accession>A0AAW4WMF5</accession>
<evidence type="ECO:0000256" key="2">
    <source>
        <dbReference type="SAM" id="Phobius"/>
    </source>
</evidence>
<dbReference type="SUPFAM" id="SSF88713">
    <property type="entry name" value="Glycoside hydrolase/deacetylase"/>
    <property type="match status" value="1"/>
</dbReference>
<dbReference type="SMART" id="SM00646">
    <property type="entry name" value="Ami_3"/>
    <property type="match status" value="1"/>
</dbReference>
<keyword evidence="4" id="KW-0378">Hydrolase</keyword>
<dbReference type="PROSITE" id="PS51677">
    <property type="entry name" value="NODB"/>
    <property type="match status" value="1"/>
</dbReference>
<dbReference type="GO" id="GO:0016020">
    <property type="term" value="C:membrane"/>
    <property type="evidence" value="ECO:0007669"/>
    <property type="project" value="TreeGrafter"/>
</dbReference>
<feature type="compositionally biased region" description="Low complexity" evidence="1">
    <location>
        <begin position="268"/>
        <end position="292"/>
    </location>
</feature>
<keyword evidence="2" id="KW-0812">Transmembrane</keyword>
<dbReference type="Pfam" id="PF01520">
    <property type="entry name" value="Amidase_3"/>
    <property type="match status" value="1"/>
</dbReference>
<dbReference type="InterPro" id="IPR002509">
    <property type="entry name" value="NODB_dom"/>
</dbReference>
<keyword evidence="2" id="KW-1133">Transmembrane helix</keyword>
<dbReference type="GO" id="GO:0005975">
    <property type="term" value="P:carbohydrate metabolic process"/>
    <property type="evidence" value="ECO:0007669"/>
    <property type="project" value="InterPro"/>
</dbReference>
<dbReference type="PANTHER" id="PTHR10587:SF78">
    <property type="entry name" value="PEPTIDOGLYCAN-N-ACETYLMURAMIC ACID DEACETYLASE PDAA"/>
    <property type="match status" value="1"/>
</dbReference>
<dbReference type="Pfam" id="PF01522">
    <property type="entry name" value="Polysacc_deac_1"/>
    <property type="match status" value="1"/>
</dbReference>
<evidence type="ECO:0000313" key="5">
    <source>
        <dbReference type="Proteomes" id="UP001198893"/>
    </source>
</evidence>
<proteinExistence type="predicted"/>
<dbReference type="AlphaFoldDB" id="A0AAW4WMF5"/>
<dbReference type="GO" id="GO:0008745">
    <property type="term" value="F:N-acetylmuramoyl-L-alanine amidase activity"/>
    <property type="evidence" value="ECO:0007669"/>
    <property type="project" value="UniProtKB-EC"/>
</dbReference>
<dbReference type="EMBL" id="JAJEQW010000004">
    <property type="protein sequence ID" value="MCC2241824.1"/>
    <property type="molecule type" value="Genomic_DNA"/>
</dbReference>
<dbReference type="Proteomes" id="UP001198893">
    <property type="component" value="Unassembled WGS sequence"/>
</dbReference>
<gene>
    <name evidence="4" type="ORF">LKD47_05845</name>
</gene>
<dbReference type="CDD" id="cd02696">
    <property type="entry name" value="MurNAc-LAA"/>
    <property type="match status" value="1"/>
</dbReference>
<feature type="domain" description="NodB homology" evidence="3">
    <location>
        <begin position="358"/>
        <end position="540"/>
    </location>
</feature>
<dbReference type="InterPro" id="IPR011330">
    <property type="entry name" value="Glyco_hydro/deAcase_b/a-brl"/>
</dbReference>
<evidence type="ECO:0000313" key="4">
    <source>
        <dbReference type="EMBL" id="MCC2241824.1"/>
    </source>
</evidence>
<sequence>MSTRRERERRKKLKRIRNAISAAFCVLVLLLVLGIVNLLTGVLEKHLPIIDGNGDYTISILEKLSGDKEEKEPDKKGLTVCIDAGHGGKDNGSDHKNRYEKDDTLAMALAVQSYLQEKDVNVIMTRSDDTFLKLSERCDIANEAEADYYVSLHRNTGEGYGVETWVYSGANEETMGLAGNIQQGLAGVGVQRDRDVKKGTQKSSSKDYYVNSHSHMPSCIVEMGFMNNAKDNQLFDDNKEAYAAAIGDAIIATYKTYHGDGTGGNTEADTSIGDTTTGDTDTDGTSGSTEDSTATEDTKNVGEVITNQQIANVEALDGTCQNWGQGVNFDEENRPIGAVSYQEKYGDYQANFIGTDEKKIYLTFDEGYEYGCTPQILDTLKEKGVKATFFVTEPYAKAQPELVQRMIDEGHEIGNHSVTHPSEGLPSQSLEQQKNEVMENHQYIKDNFGYDMHLFRFPAGKFSDRSLAVVNNCNYKSVFWSFAYKDYDVNNQPGESEALQKLKDRMHPGAIYLLHAESTTNTAILGRFIDAAQAAGYEVVAFQ</sequence>
<protein>
    <submittedName>
        <fullName evidence="4">N-acetylmuramoyl-L-alanine amidase</fullName>
        <ecNumber evidence="4">3.5.1.28</ecNumber>
    </submittedName>
</protein>
<dbReference type="RefSeq" id="WP_227709894.1">
    <property type="nucleotide sequence ID" value="NZ_JAJEQW010000004.1"/>
</dbReference>
<feature type="region of interest" description="Disordered" evidence="1">
    <location>
        <begin position="264"/>
        <end position="298"/>
    </location>
</feature>
<keyword evidence="2" id="KW-0472">Membrane</keyword>
<name>A0AAW4WMF5_9FIRM</name>
<dbReference type="SUPFAM" id="SSF53187">
    <property type="entry name" value="Zn-dependent exopeptidases"/>
    <property type="match status" value="1"/>
</dbReference>
<dbReference type="InterPro" id="IPR050248">
    <property type="entry name" value="Polysacc_deacetylase_ArnD"/>
</dbReference>
<dbReference type="EC" id="3.5.1.28" evidence="4"/>
<dbReference type="PANTHER" id="PTHR10587">
    <property type="entry name" value="GLYCOSYL TRANSFERASE-RELATED"/>
    <property type="match status" value="1"/>
</dbReference>
<reference evidence="4" key="1">
    <citation type="submission" date="2021-10" db="EMBL/GenBank/DDBJ databases">
        <title>Anaerobic single-cell dispensing facilitates the cultivation of human gut bacteria.</title>
        <authorList>
            <person name="Afrizal A."/>
        </authorList>
    </citation>
    <scope>NUCLEOTIDE SEQUENCE</scope>
    <source>
        <strain evidence="4">CLA-AA-H204</strain>
    </source>
</reference>
<dbReference type="GO" id="GO:0009253">
    <property type="term" value="P:peptidoglycan catabolic process"/>
    <property type="evidence" value="ECO:0007669"/>
    <property type="project" value="InterPro"/>
</dbReference>
<dbReference type="InterPro" id="IPR002508">
    <property type="entry name" value="MurNAc-LAA_cat"/>
</dbReference>
<feature type="region of interest" description="Disordered" evidence="1">
    <location>
        <begin position="189"/>
        <end position="208"/>
    </location>
</feature>
<dbReference type="Gene3D" id="3.40.630.40">
    <property type="entry name" value="Zn-dependent exopeptidases"/>
    <property type="match status" value="1"/>
</dbReference>
<feature type="transmembrane region" description="Helical" evidence="2">
    <location>
        <begin position="20"/>
        <end position="43"/>
    </location>
</feature>